<name>A0A2G1W707_9BACT</name>
<protein>
    <submittedName>
        <fullName evidence="2">Uncharacterized protein</fullName>
    </submittedName>
</protein>
<organism evidence="2 3">
    <name type="scientific">Rhodopirellula bahusiensis</name>
    <dbReference type="NCBI Taxonomy" id="2014065"/>
    <lineage>
        <taxon>Bacteria</taxon>
        <taxon>Pseudomonadati</taxon>
        <taxon>Planctomycetota</taxon>
        <taxon>Planctomycetia</taxon>
        <taxon>Pirellulales</taxon>
        <taxon>Pirellulaceae</taxon>
        <taxon>Rhodopirellula</taxon>
    </lineage>
</organism>
<accession>A0A2G1W707</accession>
<comment type="caution">
    <text evidence="2">The sequence shown here is derived from an EMBL/GenBank/DDBJ whole genome shotgun (WGS) entry which is preliminary data.</text>
</comment>
<proteinExistence type="predicted"/>
<evidence type="ECO:0000313" key="3">
    <source>
        <dbReference type="Proteomes" id="UP000225740"/>
    </source>
</evidence>
<reference evidence="2 3" key="1">
    <citation type="submission" date="2017-06" db="EMBL/GenBank/DDBJ databases">
        <title>Description of Rhodopirellula bahusiensis sp. nov.</title>
        <authorList>
            <person name="Kizina J."/>
            <person name="Harder J."/>
        </authorList>
    </citation>
    <scope>NUCLEOTIDE SEQUENCE [LARGE SCALE GENOMIC DNA]</scope>
    <source>
        <strain evidence="2 3">SWK21</strain>
    </source>
</reference>
<evidence type="ECO:0000313" key="2">
    <source>
        <dbReference type="EMBL" id="PHQ34791.1"/>
    </source>
</evidence>
<dbReference type="OrthoDB" id="274502at2"/>
<evidence type="ECO:0000256" key="1">
    <source>
        <dbReference type="SAM" id="MobiDB-lite"/>
    </source>
</evidence>
<feature type="region of interest" description="Disordered" evidence="1">
    <location>
        <begin position="218"/>
        <end position="244"/>
    </location>
</feature>
<keyword evidence="3" id="KW-1185">Reference proteome</keyword>
<sequence>MTDQQASETHMEFNCWKKSYNSFGGSSLFSPIAGLLTVKLADSSYGDAVQEIDITANLRSRTGKPRRTLENLFKQFHEFIETLPLVTFRRKKQKLEIQFLSEHFSDQDDIHSNASPDNLHSAAQEVATALILVRKRVKKSDNFDVDRFLADATSLLESKIETEDEWNRIKEQAKAIDEAVMAMKSPWELLEIEGTSSIRKLVKYSTSRFTGSVPTTLPRTAMTRERTCLKTSGDGTNDPPKLRH</sequence>
<dbReference type="EMBL" id="NIZW01000009">
    <property type="protein sequence ID" value="PHQ34791.1"/>
    <property type="molecule type" value="Genomic_DNA"/>
</dbReference>
<dbReference type="Proteomes" id="UP000225740">
    <property type="component" value="Unassembled WGS sequence"/>
</dbReference>
<gene>
    <name evidence="2" type="ORF">CEE69_13020</name>
</gene>
<dbReference type="GeneID" id="90609032"/>
<dbReference type="AlphaFoldDB" id="A0A2G1W707"/>
<dbReference type="RefSeq" id="WP_099261094.1">
    <property type="nucleotide sequence ID" value="NZ_NIZW01000009.1"/>
</dbReference>